<proteinExistence type="predicted"/>
<name>A0A0P8AHI6_9EURY</name>
<comment type="caution">
    <text evidence="1">The sequence shown here is derived from an EMBL/GenBank/DDBJ whole genome shotgun (WGS) entry which is preliminary data.</text>
</comment>
<sequence length="182" mass="21082">MSSDWDEIDWEDQSGLIAFREWKKRSKIRIKTESDLKKVLDFTPEDWILVLLHLNGNSLNKIPLFKGLHIFGERTGLNDSGIFSWYPSDFGAYSDVVEASLKDLVPDKLEHIIGESKEGHVFKKYIIRDNEQAEKLCSLLPDSIKNVLIEMREEFKEKRASEIVNYAHDAYPEYATKCKVSV</sequence>
<accession>A0A0P8AHI6</accession>
<evidence type="ECO:0000313" key="2">
    <source>
        <dbReference type="Proteomes" id="UP000050360"/>
    </source>
</evidence>
<evidence type="ECO:0000313" key="1">
    <source>
        <dbReference type="EMBL" id="KPQ43893.1"/>
    </source>
</evidence>
<organism evidence="1 2">
    <name type="scientific">Candidatus Methanoperedens nitratireducens</name>
    <dbReference type="NCBI Taxonomy" id="1392998"/>
    <lineage>
        <taxon>Archaea</taxon>
        <taxon>Methanobacteriati</taxon>
        <taxon>Methanobacteriota</taxon>
        <taxon>Stenosarchaea group</taxon>
        <taxon>Methanomicrobia</taxon>
        <taxon>Methanosarcinales</taxon>
        <taxon>ANME-2 cluster</taxon>
        <taxon>Candidatus Methanoperedentaceae</taxon>
        <taxon>Candidatus Methanoperedens</taxon>
    </lineage>
</organism>
<protein>
    <submittedName>
        <fullName evidence="1">Uncharacterized protein</fullName>
    </submittedName>
</protein>
<reference evidence="1 2" key="1">
    <citation type="submission" date="2015-09" db="EMBL/GenBank/DDBJ databases">
        <title>A metagenomics-based metabolic model of nitrate-dependent anaerobic oxidation of methane by Methanoperedens-like archaea.</title>
        <authorList>
            <person name="Arshad A."/>
            <person name="Speth D.R."/>
            <person name="De Graaf R.M."/>
            <person name="Op Den Camp H.J."/>
            <person name="Jetten M.S."/>
            <person name="Welte C.U."/>
        </authorList>
    </citation>
    <scope>NUCLEOTIDE SEQUENCE [LARGE SCALE GENOMIC DNA]</scope>
</reference>
<dbReference type="EMBL" id="LKCM01000121">
    <property type="protein sequence ID" value="KPQ43893.1"/>
    <property type="molecule type" value="Genomic_DNA"/>
</dbReference>
<dbReference type="AlphaFoldDB" id="A0A0P8AHI6"/>
<dbReference type="Proteomes" id="UP000050360">
    <property type="component" value="Unassembled WGS sequence"/>
</dbReference>
<gene>
    <name evidence="1" type="ORF">MPEBLZ_01540</name>
</gene>